<organism evidence="2 3">
    <name type="scientific">Saccharomyces arboricola (strain H-6 / AS 2.3317 / CBS 10644)</name>
    <name type="common">Yeast</name>
    <dbReference type="NCBI Taxonomy" id="1160507"/>
    <lineage>
        <taxon>Eukaryota</taxon>
        <taxon>Fungi</taxon>
        <taxon>Dikarya</taxon>
        <taxon>Ascomycota</taxon>
        <taxon>Saccharomycotina</taxon>
        <taxon>Saccharomycetes</taxon>
        <taxon>Saccharomycetales</taxon>
        <taxon>Saccharomycetaceae</taxon>
        <taxon>Saccharomyces</taxon>
    </lineage>
</organism>
<sequence>MIKGYVERKVVPELSNQLVAWKRKQQSWLLDRKIGIIINNNYYLQWELLFLTNEVMKWKEMVRFLENQLSSVTHNIMVEKTKYRQDFQNLIDDYNEQLNENNLVISILKSRPLLYPFPIYLHDEVYSHIKSAITELDSLIIISLIFLVFLWVSVEV</sequence>
<comment type="caution">
    <text evidence="2">The sequence shown here is derived from an EMBL/GenBank/DDBJ whole genome shotgun (WGS) entry which is preliminary data.</text>
</comment>
<keyword evidence="1" id="KW-1133">Transmembrane helix</keyword>
<evidence type="ECO:0000313" key="3">
    <source>
        <dbReference type="Proteomes" id="UP000006968"/>
    </source>
</evidence>
<reference evidence="2 3" key="1">
    <citation type="journal article" date="2013" name="BMC Genomics">
        <title>High quality de novo sequencing and assembly of the Saccharomyces arboricolus genome.</title>
        <authorList>
            <person name="Liti G."/>
            <person name="Nguyen Ba A.N."/>
            <person name="Blythe M."/>
            <person name="Mueller C.A."/>
            <person name="Bergstroem A."/>
            <person name="Cubillos F.A."/>
            <person name="Dafhnis-Calas F."/>
            <person name="Khoshraftar S."/>
            <person name="Malla S."/>
            <person name="Mehta N."/>
            <person name="Siow C.C."/>
            <person name="Warringer J."/>
            <person name="Moses A.M."/>
            <person name="Louis E.J."/>
            <person name="Nieduszynski C.A."/>
        </authorList>
    </citation>
    <scope>NUCLEOTIDE SEQUENCE [LARGE SCALE GENOMIC DNA]</scope>
    <source>
        <strain evidence="3">H-6 / AS 2.3317 / CBS 10644</strain>
    </source>
</reference>
<dbReference type="HOGENOM" id="CLU_1696881_0_0_1"/>
<evidence type="ECO:0000256" key="1">
    <source>
        <dbReference type="SAM" id="Phobius"/>
    </source>
</evidence>
<dbReference type="AlphaFoldDB" id="J8PH64"/>
<proteinExistence type="predicted"/>
<accession>J8PH64</accession>
<protein>
    <submittedName>
        <fullName evidence="2">Csm4p</fullName>
    </submittedName>
</protein>
<keyword evidence="1" id="KW-0812">Transmembrane</keyword>
<keyword evidence="1" id="KW-0472">Membrane</keyword>
<feature type="transmembrane region" description="Helical" evidence="1">
    <location>
        <begin position="136"/>
        <end position="154"/>
    </location>
</feature>
<gene>
    <name evidence="2" type="ORF">SU7_3489</name>
</gene>
<dbReference type="Proteomes" id="UP000006968">
    <property type="component" value="Chromosome XVI"/>
</dbReference>
<evidence type="ECO:0000313" key="2">
    <source>
        <dbReference type="EMBL" id="EJS41465.1"/>
    </source>
</evidence>
<dbReference type="EMBL" id="ALIE01000192">
    <property type="protein sequence ID" value="EJS41465.1"/>
    <property type="molecule type" value="Genomic_DNA"/>
</dbReference>
<dbReference type="OrthoDB" id="4048276at2759"/>
<keyword evidence="3" id="KW-1185">Reference proteome</keyword>
<name>J8PH64_SACAR</name>